<dbReference type="RefSeq" id="WP_109690798.1">
    <property type="nucleotide sequence ID" value="NZ_QGGL01000019.1"/>
</dbReference>
<dbReference type="PANTHER" id="PTHR36112">
    <property type="entry name" value="RIBOSOMAL RNA SMALL SUBUNIT METHYLTRANSFERASE J"/>
    <property type="match status" value="1"/>
</dbReference>
<keyword evidence="1" id="KW-0489">Methyltransferase</keyword>
<evidence type="ECO:0000313" key="1">
    <source>
        <dbReference type="EMBL" id="PWK06600.1"/>
    </source>
</evidence>
<reference evidence="1 2" key="1">
    <citation type="submission" date="2018-05" db="EMBL/GenBank/DDBJ databases">
        <title>Genomic Encyclopedia of Type Strains, Phase IV (KMG-IV): sequencing the most valuable type-strain genomes for metagenomic binning, comparative biology and taxonomic classification.</title>
        <authorList>
            <person name="Goeker M."/>
        </authorList>
    </citation>
    <scope>NUCLEOTIDE SEQUENCE [LARGE SCALE GENOMIC DNA]</scope>
    <source>
        <strain evidence="1 2">DSM 18773</strain>
    </source>
</reference>
<dbReference type="SUPFAM" id="SSF53335">
    <property type="entry name" value="S-adenosyl-L-methionine-dependent methyltransferases"/>
    <property type="match status" value="1"/>
</dbReference>
<dbReference type="InterPro" id="IPR029063">
    <property type="entry name" value="SAM-dependent_MTases_sf"/>
</dbReference>
<organism evidence="1 2">
    <name type="scientific">Tumebacillus permanentifrigoris</name>
    <dbReference type="NCBI Taxonomy" id="378543"/>
    <lineage>
        <taxon>Bacteria</taxon>
        <taxon>Bacillati</taxon>
        <taxon>Bacillota</taxon>
        <taxon>Bacilli</taxon>
        <taxon>Bacillales</taxon>
        <taxon>Alicyclobacillaceae</taxon>
        <taxon>Tumebacillus</taxon>
    </lineage>
</organism>
<dbReference type="Gene3D" id="3.40.50.150">
    <property type="entry name" value="Vaccinia Virus protein VP39"/>
    <property type="match status" value="1"/>
</dbReference>
<evidence type="ECO:0000313" key="2">
    <source>
        <dbReference type="Proteomes" id="UP000245634"/>
    </source>
</evidence>
<dbReference type="InterPro" id="IPR007536">
    <property type="entry name" value="16SrRNA_methylTrfase_J"/>
</dbReference>
<dbReference type="PANTHER" id="PTHR36112:SF1">
    <property type="entry name" value="RIBOSOMAL RNA SMALL SUBUNIT METHYLTRANSFERASE J"/>
    <property type="match status" value="1"/>
</dbReference>
<gene>
    <name evidence="1" type="ORF">C7459_11923</name>
</gene>
<dbReference type="Proteomes" id="UP000245634">
    <property type="component" value="Unassembled WGS sequence"/>
</dbReference>
<comment type="caution">
    <text evidence="1">The sequence shown here is derived from an EMBL/GenBank/DDBJ whole genome shotgun (WGS) entry which is preliminary data.</text>
</comment>
<proteinExistence type="predicted"/>
<keyword evidence="1" id="KW-0808">Transferase</keyword>
<sequence>MTQSRNLIVTTGNKPTPAYVELAQSYAQELGVPYILRKKRGIDTLRADYGVDEVLVCTERVTLYVEDQEFFFHPSMANTRIKRLKSGENDIVIERAGVRPGDTVLDCTLGLGSDTIVFAHAVGAEGRVIGLESSAVIALLVRRGLQELSVDTQAVNTAMRHVEVLCVDHLDYLRAQPDNSVDVIYFDPMFRRTVERTQSIEPLRHLGDDRPLSEEAILEARRVARRRIVLKERWYSKEFARLGFHIPKKSTGSINYGVIDLEGGDGS</sequence>
<protein>
    <submittedName>
        <fullName evidence="1">Putative SAM-dependent methyltransferase</fullName>
    </submittedName>
</protein>
<dbReference type="EMBL" id="QGGL01000019">
    <property type="protein sequence ID" value="PWK06600.1"/>
    <property type="molecule type" value="Genomic_DNA"/>
</dbReference>
<name>A0A316D3X2_9BACL</name>
<keyword evidence="2" id="KW-1185">Reference proteome</keyword>
<dbReference type="AlphaFoldDB" id="A0A316D3X2"/>
<accession>A0A316D3X2</accession>
<dbReference type="GO" id="GO:0008990">
    <property type="term" value="F:rRNA (guanine-N2-)-methyltransferase activity"/>
    <property type="evidence" value="ECO:0007669"/>
    <property type="project" value="InterPro"/>
</dbReference>
<dbReference type="Pfam" id="PF04445">
    <property type="entry name" value="SAM_MT"/>
    <property type="match status" value="1"/>
</dbReference>
<dbReference type="OrthoDB" id="1653798at2"/>